<keyword evidence="2" id="KW-0472">Membrane</keyword>
<dbReference type="Pfam" id="PF13091">
    <property type="entry name" value="PLDc_2"/>
    <property type="match status" value="1"/>
</dbReference>
<dbReference type="Gene3D" id="3.30.870.10">
    <property type="entry name" value="Endonuclease Chain A"/>
    <property type="match status" value="1"/>
</dbReference>
<evidence type="ECO:0000313" key="5">
    <source>
        <dbReference type="Proteomes" id="UP000007963"/>
    </source>
</evidence>
<dbReference type="GO" id="GO:0032049">
    <property type="term" value="P:cardiolipin biosynthetic process"/>
    <property type="evidence" value="ECO:0007669"/>
    <property type="project" value="UniProtKB-ARBA"/>
</dbReference>
<dbReference type="GO" id="GO:0030572">
    <property type="term" value="F:phosphatidyltransferase activity"/>
    <property type="evidence" value="ECO:0007669"/>
    <property type="project" value="UniProtKB-ARBA"/>
</dbReference>
<accession>Q0CY91</accession>
<evidence type="ECO:0000256" key="2">
    <source>
        <dbReference type="SAM" id="Phobius"/>
    </source>
</evidence>
<protein>
    <recommendedName>
        <fullName evidence="3">PLD phosphodiesterase domain-containing protein</fullName>
    </recommendedName>
</protein>
<organism evidence="4 5">
    <name type="scientific">Aspergillus terreus (strain NIH 2624 / FGSC A1156)</name>
    <dbReference type="NCBI Taxonomy" id="341663"/>
    <lineage>
        <taxon>Eukaryota</taxon>
        <taxon>Fungi</taxon>
        <taxon>Dikarya</taxon>
        <taxon>Ascomycota</taxon>
        <taxon>Pezizomycotina</taxon>
        <taxon>Eurotiomycetes</taxon>
        <taxon>Eurotiomycetidae</taxon>
        <taxon>Eurotiales</taxon>
        <taxon>Aspergillaceae</taxon>
        <taxon>Aspergillus</taxon>
        <taxon>Aspergillus subgen. Circumdati</taxon>
    </lineage>
</organism>
<feature type="domain" description="PLD phosphodiesterase" evidence="3">
    <location>
        <begin position="266"/>
        <end position="293"/>
    </location>
</feature>
<dbReference type="InterPro" id="IPR001736">
    <property type="entry name" value="PLipase_D/transphosphatidylase"/>
</dbReference>
<dbReference type="OMA" id="DERDDCK"/>
<sequence>MAATHALSAKYATIFPFETILKASGAVLSFFFTSIAIWMVRQPTSRNFARCSMLPDRVYRLCSGNKTVSSELAKDPTQAPSDIFHRLYSHPEQTGTKPVEADSLQKAAKCGNWGDNKPSDLFLKIYHDALCTLQNNPLSGVVSPPLMGSHGTIPLTIVAPLPDLCRHMANCIARAEKEVFLATNFWIHSDASTLITNALRELSRRAGARGERVVVKVIYDRGNPRQVYDNHLSVPEKKYTTGKVRLPSAKEIPNIDMQVINYHRPVLGTFHAKFMIVDRRVALVQSSNIQDNDNLEMMVRLEGPIVDSIYDTAVISWGRSFDTPLPMLPSPAAGEKGYEAVPEYINDEEDGLSTLLKQHTTKHPHYDPDLLSEVRRVNSALEPSAGESKTQAATKHLNTTIQHDTTGDAPDSDQEPQMKPYNLTPPHKSIPIALVNREPWGAPNHTSIYTPQNAAWLSAIQNAQHSIFIQTPNMNARAYNPGSIGSRSPWYHCHLLRLPRIQRCRPASAVSERDERDDCK</sequence>
<dbReference type="InterPro" id="IPR025202">
    <property type="entry name" value="PLD-like_dom"/>
</dbReference>
<dbReference type="PANTHER" id="PTHR21248">
    <property type="entry name" value="CARDIOLIPIN SYNTHASE"/>
    <property type="match status" value="1"/>
</dbReference>
<dbReference type="AlphaFoldDB" id="Q0CY91"/>
<dbReference type="RefSeq" id="XP_001208708.1">
    <property type="nucleotide sequence ID" value="XM_001208708.1"/>
</dbReference>
<feature type="transmembrane region" description="Helical" evidence="2">
    <location>
        <begin position="20"/>
        <end position="40"/>
    </location>
</feature>
<dbReference type="SUPFAM" id="SSF56024">
    <property type="entry name" value="Phospholipase D/nuclease"/>
    <property type="match status" value="2"/>
</dbReference>
<dbReference type="OrthoDB" id="9997422at2759"/>
<evidence type="ECO:0000313" key="4">
    <source>
        <dbReference type="EMBL" id="EAU38100.1"/>
    </source>
</evidence>
<dbReference type="GeneID" id="4316244"/>
<evidence type="ECO:0000259" key="3">
    <source>
        <dbReference type="PROSITE" id="PS50035"/>
    </source>
</evidence>
<gene>
    <name evidence="4" type="ORF">ATEG_01343</name>
</gene>
<dbReference type="EMBL" id="CH476595">
    <property type="protein sequence ID" value="EAU38100.1"/>
    <property type="molecule type" value="Genomic_DNA"/>
</dbReference>
<feature type="region of interest" description="Disordered" evidence="1">
    <location>
        <begin position="402"/>
        <end position="425"/>
    </location>
</feature>
<dbReference type="VEuPathDB" id="FungiDB:ATEG_01343"/>
<dbReference type="PROSITE" id="PS50035">
    <property type="entry name" value="PLD"/>
    <property type="match status" value="1"/>
</dbReference>
<evidence type="ECO:0000256" key="1">
    <source>
        <dbReference type="SAM" id="MobiDB-lite"/>
    </source>
</evidence>
<keyword evidence="2" id="KW-0812">Transmembrane</keyword>
<name>Q0CY91_ASPTN</name>
<dbReference type="HOGENOM" id="CLU_008053_1_1_1"/>
<dbReference type="STRING" id="341663.Q0CY91"/>
<dbReference type="eggNOG" id="ENOG502QUKR">
    <property type="taxonomic scope" value="Eukaryota"/>
</dbReference>
<reference evidence="5" key="1">
    <citation type="submission" date="2005-09" db="EMBL/GenBank/DDBJ databases">
        <title>Annotation of the Aspergillus terreus NIH2624 genome.</title>
        <authorList>
            <person name="Birren B.W."/>
            <person name="Lander E.S."/>
            <person name="Galagan J.E."/>
            <person name="Nusbaum C."/>
            <person name="Devon K."/>
            <person name="Henn M."/>
            <person name="Ma L.-J."/>
            <person name="Jaffe D.B."/>
            <person name="Butler J."/>
            <person name="Alvarez P."/>
            <person name="Gnerre S."/>
            <person name="Grabherr M."/>
            <person name="Kleber M."/>
            <person name="Mauceli E.W."/>
            <person name="Brockman W."/>
            <person name="Rounsley S."/>
            <person name="Young S.K."/>
            <person name="LaButti K."/>
            <person name="Pushparaj V."/>
            <person name="DeCaprio D."/>
            <person name="Crawford M."/>
            <person name="Koehrsen M."/>
            <person name="Engels R."/>
            <person name="Montgomery P."/>
            <person name="Pearson M."/>
            <person name="Howarth C."/>
            <person name="Larson L."/>
            <person name="Luoma S."/>
            <person name="White J."/>
            <person name="Alvarado L."/>
            <person name="Kodira C.D."/>
            <person name="Zeng Q."/>
            <person name="Oleary S."/>
            <person name="Yandava C."/>
            <person name="Denning D.W."/>
            <person name="Nierman W.C."/>
            <person name="Milne T."/>
            <person name="Madden K."/>
        </authorList>
    </citation>
    <scope>NUCLEOTIDE SEQUENCE [LARGE SCALE GENOMIC DNA]</scope>
    <source>
        <strain evidence="5">NIH 2624 / FGSC A1156</strain>
    </source>
</reference>
<keyword evidence="2" id="KW-1133">Transmembrane helix</keyword>
<proteinExistence type="predicted"/>
<dbReference type="PANTHER" id="PTHR21248:SF22">
    <property type="entry name" value="PHOSPHOLIPASE D"/>
    <property type="match status" value="1"/>
</dbReference>
<dbReference type="Proteomes" id="UP000007963">
    <property type="component" value="Unassembled WGS sequence"/>
</dbReference>